<reference evidence="2" key="1">
    <citation type="submission" date="2022-09" db="EMBL/GenBank/DDBJ databases">
        <title>Intensive care unit water sources are persistently colonized with multi-drug resistant bacteria and are the site of extensive horizontal gene transfer of antibiotic resistance genes.</title>
        <authorList>
            <person name="Diorio-Toth L."/>
        </authorList>
    </citation>
    <scope>NUCLEOTIDE SEQUENCE</scope>
    <source>
        <strain evidence="2">GD03725</strain>
    </source>
</reference>
<evidence type="ECO:0000313" key="2">
    <source>
        <dbReference type="EMBL" id="MDH1437610.1"/>
    </source>
</evidence>
<accession>A0AA42QT78</accession>
<comment type="caution">
    <text evidence="2">The sequence shown here is derived from an EMBL/GenBank/DDBJ whole genome shotgun (WGS) entry which is preliminary data.</text>
</comment>
<dbReference type="EMBL" id="JAOCIL010000001">
    <property type="protein sequence ID" value="MDH1437610.1"/>
    <property type="molecule type" value="Genomic_DNA"/>
</dbReference>
<feature type="transmembrane region" description="Helical" evidence="1">
    <location>
        <begin position="26"/>
        <end position="52"/>
    </location>
</feature>
<keyword evidence="1" id="KW-0812">Transmembrane</keyword>
<keyword evidence="1" id="KW-0472">Membrane</keyword>
<evidence type="ECO:0000313" key="3">
    <source>
        <dbReference type="Proteomes" id="UP001161567"/>
    </source>
</evidence>
<dbReference type="RefSeq" id="WP_162788938.1">
    <property type="nucleotide sequence ID" value="NZ_CP031011.1"/>
</dbReference>
<dbReference type="Proteomes" id="UP001161567">
    <property type="component" value="Unassembled WGS sequence"/>
</dbReference>
<proteinExistence type="predicted"/>
<keyword evidence="1" id="KW-1133">Transmembrane helix</keyword>
<protein>
    <submittedName>
        <fullName evidence="2">Uncharacterized protein</fullName>
    </submittedName>
</protein>
<evidence type="ECO:0000256" key="1">
    <source>
        <dbReference type="SAM" id="Phobius"/>
    </source>
</evidence>
<organism evidence="2 3">
    <name type="scientific">Acinetobacter johnsonii</name>
    <dbReference type="NCBI Taxonomy" id="40214"/>
    <lineage>
        <taxon>Bacteria</taxon>
        <taxon>Pseudomonadati</taxon>
        <taxon>Pseudomonadota</taxon>
        <taxon>Gammaproteobacteria</taxon>
        <taxon>Moraxellales</taxon>
        <taxon>Moraxellaceae</taxon>
        <taxon>Acinetobacter</taxon>
    </lineage>
</organism>
<gene>
    <name evidence="2" type="ORF">N5I27_04120</name>
</gene>
<dbReference type="AlphaFoldDB" id="A0AA42QT78"/>
<name>A0AA42QT78_ACIJO</name>
<sequence>MNNRDRDKAAGQAAALWKSGNPVGRILATIILLFLGPLGWLAIVVMWGIHFLDKKN</sequence>